<evidence type="ECO:0000313" key="1">
    <source>
        <dbReference type="Ensembl" id="ENSLCNP00005007824.1"/>
    </source>
</evidence>
<organism evidence="1 2">
    <name type="scientific">Lynx canadensis</name>
    <name type="common">Canada lynx</name>
    <name type="synonym">Felis canadensis</name>
    <dbReference type="NCBI Taxonomy" id="61383"/>
    <lineage>
        <taxon>Eukaryota</taxon>
        <taxon>Metazoa</taxon>
        <taxon>Chordata</taxon>
        <taxon>Craniata</taxon>
        <taxon>Vertebrata</taxon>
        <taxon>Euteleostomi</taxon>
        <taxon>Mammalia</taxon>
        <taxon>Eutheria</taxon>
        <taxon>Laurasiatheria</taxon>
        <taxon>Carnivora</taxon>
        <taxon>Feliformia</taxon>
        <taxon>Felidae</taxon>
        <taxon>Felinae</taxon>
        <taxon>Lynx</taxon>
    </lineage>
</organism>
<reference evidence="1" key="2">
    <citation type="submission" date="2025-09" db="UniProtKB">
        <authorList>
            <consortium name="Ensembl"/>
        </authorList>
    </citation>
    <scope>IDENTIFICATION</scope>
</reference>
<gene>
    <name evidence="1" type="primary">THAP2</name>
</gene>
<protein>
    <submittedName>
        <fullName evidence="1">Transmembrane protein 19</fullName>
    </submittedName>
</protein>
<dbReference type="AlphaFoldDB" id="A0A667G3V7"/>
<name>A0A667G3V7_LYNCA</name>
<dbReference type="Proteomes" id="UP000472241">
    <property type="component" value="Unplaced"/>
</dbReference>
<evidence type="ECO:0000313" key="2">
    <source>
        <dbReference type="Proteomes" id="UP000472241"/>
    </source>
</evidence>
<accession>A0A667G3V7</accession>
<reference evidence="1" key="1">
    <citation type="submission" date="2025-08" db="UniProtKB">
        <authorList>
            <consortium name="Ensembl"/>
        </authorList>
    </citation>
    <scope>IDENTIFICATION</scope>
</reference>
<proteinExistence type="predicted"/>
<keyword evidence="2" id="KW-1185">Reference proteome</keyword>
<dbReference type="Ensembl" id="ENSLCNT00005008785.1">
    <property type="protein sequence ID" value="ENSLCNP00005007824.1"/>
    <property type="gene ID" value="ENSLCNG00005005137.1"/>
</dbReference>
<sequence length="53" mass="5878">MPTNCAAAGCATTYNKHINISFHRLGLDMNDALKGSETFLVRSHLKSLLCFHQ</sequence>